<accession>A0A7K3S8W6</accession>
<dbReference type="PANTHER" id="PTHR43775">
    <property type="entry name" value="FATTY ACID SYNTHASE"/>
    <property type="match status" value="1"/>
</dbReference>
<evidence type="ECO:0000256" key="2">
    <source>
        <dbReference type="ARBA" id="ARBA00023268"/>
    </source>
</evidence>
<dbReference type="InterPro" id="IPR016039">
    <property type="entry name" value="Thiolase-like"/>
</dbReference>
<dbReference type="Pfam" id="PF16197">
    <property type="entry name" value="KAsynt_C_assoc"/>
    <property type="match status" value="1"/>
</dbReference>
<evidence type="ECO:0000313" key="4">
    <source>
        <dbReference type="EMBL" id="NEC23964.1"/>
    </source>
</evidence>
<dbReference type="GO" id="GO:0004312">
    <property type="term" value="F:fatty acid synthase activity"/>
    <property type="evidence" value="ECO:0007669"/>
    <property type="project" value="TreeGrafter"/>
</dbReference>
<evidence type="ECO:0000256" key="1">
    <source>
        <dbReference type="ARBA" id="ARBA00022679"/>
    </source>
</evidence>
<dbReference type="SUPFAM" id="SSF53901">
    <property type="entry name" value="Thiolase-like"/>
    <property type="match status" value="1"/>
</dbReference>
<dbReference type="Proteomes" id="UP000469670">
    <property type="component" value="Unassembled WGS sequence"/>
</dbReference>
<feature type="domain" description="Polyketide synthase C-terminal extension" evidence="3">
    <location>
        <begin position="4"/>
        <end position="54"/>
    </location>
</feature>
<feature type="non-terminal residue" evidence="4">
    <location>
        <position position="1"/>
    </location>
</feature>
<dbReference type="Gene3D" id="3.40.47.10">
    <property type="match status" value="1"/>
</dbReference>
<evidence type="ECO:0000259" key="3">
    <source>
        <dbReference type="Pfam" id="PF16197"/>
    </source>
</evidence>
<evidence type="ECO:0000313" key="5">
    <source>
        <dbReference type="Proteomes" id="UP000469670"/>
    </source>
</evidence>
<dbReference type="RefSeq" id="WP_164208338.1">
    <property type="nucleotide sequence ID" value="NZ_JAAGMP010001698.1"/>
</dbReference>
<dbReference type="InterPro" id="IPR032821">
    <property type="entry name" value="PKS_assoc"/>
</dbReference>
<dbReference type="PANTHER" id="PTHR43775:SF51">
    <property type="entry name" value="INACTIVE PHENOLPHTHIOCEROL SYNTHESIS POLYKETIDE SYNTHASE TYPE I PKS1-RELATED"/>
    <property type="match status" value="1"/>
</dbReference>
<protein>
    <recommendedName>
        <fullName evidence="3">Polyketide synthase C-terminal extension domain-containing protein</fullName>
    </recommendedName>
</protein>
<name>A0A7K3S8W6_9ACTN</name>
<proteinExistence type="predicted"/>
<sequence>CATPNPRFDFAASPFEPATRLRAWTGPRLAGISAFGLGGTNAHAIVSEAPAIRPVRAPLPAPEFHRRRLWHERPDAVPPVGGQLVASVLDLSFRTR</sequence>
<dbReference type="AlphaFoldDB" id="A0A7K3S8W6"/>
<dbReference type="InterPro" id="IPR050091">
    <property type="entry name" value="PKS_NRPS_Biosynth_Enz"/>
</dbReference>
<dbReference type="EMBL" id="JAAGMP010001698">
    <property type="protein sequence ID" value="NEC23964.1"/>
    <property type="molecule type" value="Genomic_DNA"/>
</dbReference>
<comment type="caution">
    <text evidence="4">The sequence shown here is derived from an EMBL/GenBank/DDBJ whole genome shotgun (WGS) entry which is preliminary data.</text>
</comment>
<keyword evidence="1" id="KW-0808">Transferase</keyword>
<keyword evidence="2" id="KW-0511">Multifunctional enzyme</keyword>
<dbReference type="GO" id="GO:0006633">
    <property type="term" value="P:fatty acid biosynthetic process"/>
    <property type="evidence" value="ECO:0007669"/>
    <property type="project" value="TreeGrafter"/>
</dbReference>
<gene>
    <name evidence="4" type="ORF">G3I50_37825</name>
</gene>
<organism evidence="4 5">
    <name type="scientific">Streptomyces parvus</name>
    <dbReference type="NCBI Taxonomy" id="66428"/>
    <lineage>
        <taxon>Bacteria</taxon>
        <taxon>Bacillati</taxon>
        <taxon>Actinomycetota</taxon>
        <taxon>Actinomycetes</taxon>
        <taxon>Kitasatosporales</taxon>
        <taxon>Streptomycetaceae</taxon>
        <taxon>Streptomyces</taxon>
    </lineage>
</organism>
<reference evidence="4 5" key="1">
    <citation type="submission" date="2020-01" db="EMBL/GenBank/DDBJ databases">
        <title>Insect and environment-associated Actinomycetes.</title>
        <authorList>
            <person name="Currrie C."/>
            <person name="Chevrette M."/>
            <person name="Carlson C."/>
            <person name="Stubbendieck R."/>
            <person name="Wendt-Pienkowski E."/>
        </authorList>
    </citation>
    <scope>NUCLEOTIDE SEQUENCE [LARGE SCALE GENOMIC DNA]</scope>
    <source>
        <strain evidence="4 5">SID7590</strain>
    </source>
</reference>